<feature type="compositionally biased region" description="Polar residues" evidence="5">
    <location>
        <begin position="671"/>
        <end position="694"/>
    </location>
</feature>
<keyword evidence="1" id="KW-0479">Metal-binding</keyword>
<feature type="compositionally biased region" description="Basic and acidic residues" evidence="5">
    <location>
        <begin position="257"/>
        <end position="267"/>
    </location>
</feature>
<feature type="compositionally biased region" description="Polar residues" evidence="5">
    <location>
        <begin position="1581"/>
        <end position="1593"/>
    </location>
</feature>
<evidence type="ECO:0000313" key="10">
    <source>
        <dbReference type="Proteomes" id="UP000694556"/>
    </source>
</evidence>
<feature type="region of interest" description="Disordered" evidence="5">
    <location>
        <begin position="1852"/>
        <end position="1902"/>
    </location>
</feature>
<dbReference type="Gene3D" id="1.10.472.30">
    <property type="entry name" value="Transcription elongation factor S-II, central domain"/>
    <property type="match status" value="1"/>
</dbReference>
<keyword evidence="6" id="KW-1133">Transmembrane helix</keyword>
<accession>A0A8C3CDZ7</accession>
<feature type="domain" description="TFIIS central" evidence="8">
    <location>
        <begin position="1024"/>
        <end position="1143"/>
    </location>
</feature>
<evidence type="ECO:0000256" key="6">
    <source>
        <dbReference type="SAM" id="Phobius"/>
    </source>
</evidence>
<feature type="region of interest" description="Disordered" evidence="5">
    <location>
        <begin position="1981"/>
        <end position="2151"/>
    </location>
</feature>
<dbReference type="Ensembl" id="ENSCMMT00000021185.1">
    <property type="protein sequence ID" value="ENSCMMP00000019299.1"/>
    <property type="gene ID" value="ENSCMMG00000012172.1"/>
</dbReference>
<feature type="compositionally biased region" description="Polar residues" evidence="5">
    <location>
        <begin position="1195"/>
        <end position="1204"/>
    </location>
</feature>
<feature type="compositionally biased region" description="Polar residues" evidence="5">
    <location>
        <begin position="416"/>
        <end position="428"/>
    </location>
</feature>
<dbReference type="Pfam" id="PF00628">
    <property type="entry name" value="PHD"/>
    <property type="match status" value="1"/>
</dbReference>
<organism evidence="9 10">
    <name type="scientific">Cairina moschata</name>
    <name type="common">Muscovy duck</name>
    <dbReference type="NCBI Taxonomy" id="8855"/>
    <lineage>
        <taxon>Eukaryota</taxon>
        <taxon>Metazoa</taxon>
        <taxon>Chordata</taxon>
        <taxon>Craniata</taxon>
        <taxon>Vertebrata</taxon>
        <taxon>Euteleostomi</taxon>
        <taxon>Archelosauria</taxon>
        <taxon>Archosauria</taxon>
        <taxon>Dinosauria</taxon>
        <taxon>Saurischia</taxon>
        <taxon>Theropoda</taxon>
        <taxon>Coelurosauria</taxon>
        <taxon>Aves</taxon>
        <taxon>Neognathae</taxon>
        <taxon>Galloanserae</taxon>
        <taxon>Anseriformes</taxon>
        <taxon>Anatidae</taxon>
        <taxon>Anatinae</taxon>
        <taxon>Cairina</taxon>
    </lineage>
</organism>
<dbReference type="PROSITE" id="PS51321">
    <property type="entry name" value="TFIIS_CENTRAL"/>
    <property type="match status" value="1"/>
</dbReference>
<feature type="transmembrane region" description="Helical" evidence="6">
    <location>
        <begin position="42"/>
        <end position="73"/>
    </location>
</feature>
<keyword evidence="2 4" id="KW-0863">Zinc-finger</keyword>
<dbReference type="InterPro" id="IPR003618">
    <property type="entry name" value="TFIIS_cen_dom"/>
</dbReference>
<reference evidence="9" key="2">
    <citation type="submission" date="2025-09" db="UniProtKB">
        <authorList>
            <consortium name="Ensembl"/>
        </authorList>
    </citation>
    <scope>IDENTIFICATION</scope>
</reference>
<feature type="compositionally biased region" description="Polar residues" evidence="5">
    <location>
        <begin position="529"/>
        <end position="548"/>
    </location>
</feature>
<feature type="compositionally biased region" description="Basic and acidic residues" evidence="5">
    <location>
        <begin position="913"/>
        <end position="948"/>
    </location>
</feature>
<keyword evidence="6" id="KW-0812">Transmembrane</keyword>
<feature type="compositionally biased region" description="Basic and acidic residues" evidence="5">
    <location>
        <begin position="1769"/>
        <end position="1782"/>
    </location>
</feature>
<feature type="compositionally biased region" description="Basic and acidic residues" evidence="5">
    <location>
        <begin position="549"/>
        <end position="564"/>
    </location>
</feature>
<evidence type="ECO:0000256" key="1">
    <source>
        <dbReference type="ARBA" id="ARBA00022723"/>
    </source>
</evidence>
<dbReference type="GO" id="GO:0008270">
    <property type="term" value="F:zinc ion binding"/>
    <property type="evidence" value="ECO:0007669"/>
    <property type="project" value="UniProtKB-KW"/>
</dbReference>
<feature type="compositionally biased region" description="Polar residues" evidence="5">
    <location>
        <begin position="1882"/>
        <end position="1898"/>
    </location>
</feature>
<feature type="compositionally biased region" description="Polar residues" evidence="5">
    <location>
        <begin position="706"/>
        <end position="729"/>
    </location>
</feature>
<evidence type="ECO:0000256" key="4">
    <source>
        <dbReference type="PROSITE-ProRule" id="PRU00146"/>
    </source>
</evidence>
<dbReference type="InterPro" id="IPR019786">
    <property type="entry name" value="Zinc_finger_PHD-type_CS"/>
</dbReference>
<dbReference type="InterPro" id="IPR001965">
    <property type="entry name" value="Znf_PHD"/>
</dbReference>
<feature type="region of interest" description="Disordered" evidence="5">
    <location>
        <begin position="528"/>
        <end position="778"/>
    </location>
</feature>
<dbReference type="Pfam" id="PF07500">
    <property type="entry name" value="TFIIS_M"/>
    <property type="match status" value="1"/>
</dbReference>
<feature type="compositionally biased region" description="Basic and acidic residues" evidence="5">
    <location>
        <begin position="984"/>
        <end position="995"/>
    </location>
</feature>
<dbReference type="InterPro" id="IPR036575">
    <property type="entry name" value="TFIIS_cen_dom_sf"/>
</dbReference>
<dbReference type="InterPro" id="IPR013083">
    <property type="entry name" value="Znf_RING/FYVE/PHD"/>
</dbReference>
<sequence length="2201" mass="246189">MGHAKPYADLFFYFFTSLKYLKHSLLNKTTKTTKTICWFLRCFFLFLLPFFSFYLFFFLFVAYFLMVFFLSFYRAERHTGDFMDIVDTFNHLIPTEHLDDALFLGSNLENEVCEDFSTSQNVLEDSLKNMLSDKDPMLGSASAQFCLPVLDSNDPNFQMPCSTVIGLDDIMDEEGVKESGNDTIDEDELTLPNRNLRSRSEETSVVSPRKSPRLMAQEPVRSLRQSTLAKRSNVAPPVSTKKSSVKSGSAPKTGQKQQEKSPAKEADVATPVKAEQPKEVRRSTRRSGQTEGGAAAVTASQSNTKPLPGPEEVNEVKSETPEQAKFEEISQELSCSELPGACTGPGETKEITEVATKTESGSVDSVCSASADTEITAAKNEGNDVIDSMGSETSVEEKTENKAEELEKITEEHDQSGITGETNDPSSVCVNPSEIYETFSNLAGSLEEGVECRLGSHSVEFPDENTLSVKESVTEPVDDGKGVEKTVSSSEELLDSTEFDNKDLKSEELTSVHPGNSILESTVLDHASQDVQQQISSTEVEGPETSNVQDDKQISVASKCEKNIRPRHSKSAVQNKQNLTAGTRQKSGTVQQDTRNSRTRAGIAVSGLHSPSPAGLKRNADEQDSHQHPNNPVKIRKKQSDLGLKIKSCLSGTTVKKQTNTMLKKIPRVQASGQGQKSSIQRAIDKSPTQQSCSKDTHHPVHTVSGHISNPGQKQAQKQLTTVLKTNSSTKEESEAKDASMVEHLKEDDKEKKSKRIDKNLQPRQRRSSKSLSLDEPPLFIPDNISTVKREGLEHTSASESKHVWVPSKQCGFCKKPHGNRFMVGCGRCDDWFHGDCVGLSLSQAQQMGEEDKEYVCVKCCAEEDKKAECFDQSLLDTQVKLESHREEKTIECEKPGMSKQAPTCNLNLTSEKTKQAEDAGKHKVKIFRRESGDGKNLSESRDSDTKKGQHVPTRKATQTAVTPRRSSDEKSEKNKESLSMVEKSTKSGVHEKQEIKKKKNEKGSISTTHLPAVPASKPSADQIRQSVKQSLKEILMKRLTDSSLKIPEERAAKVATRIERELFSFFRDTDSKYKNKYRSLMFNLKDPKNNILFKKVLKGEVTPDHLIKMSPEELASKELAAWRLRENRHTIEMIEKEQREVERRPITKITHKGEIEIESETPMKEQEVMEIQEPNMTKMFEKSEEADKDKEGNESATPDTTSQHKNHLFDLNCKICIGRMAPPTDDISAKKVKVSVGVARKQSDNEAESIAESLSSTSCILASELLEDDKQDLSKSFSPLPKSETPGTVECESLFLARLNFIWKGFINMPSVAKFVIKAYPVSGSFEYLTEDLPDSIQVGGRISPHTVWEYVEKIKASGTKEICVVRFTPVTEEDQISYALLFAYFSSRKRYGVAANNMKQVKDLYLIPLGSSDKVPHHLVPFDGPGIELHRPNLLLGLIIRQKMKRQITAVTSVTSSFVDEASESTLSSLPPEKKSKPNKPEVSHNDLVLEDEEENDFFNSFTAVLHKQRNKPQQSNTDDLSAVIEPLVESTKHEPPKPLRFLPGVLVGWENQPSTLELANKPLPVDDILQSLLGTTGQAYEQSKPETSPSEDIPLLNEQTTSKEENMDVAEVATEVSETKASSDDTQESTNATAPGDAAVVGTSSSARSAGTLIGLSLKGKPPDVSTEAFLANLSAQSQNKETEESKENDSKRQLPDKDNTAQETRRTTNSSFSSSSSAGKKNENNGNASSAEGTTANTSKSPQFINLKRDPRQAAGRSQQTSASENKEGDVSKNEDRQNVSGNEQMEPENKQTSGEMGLNPYQSDAQTNEMQCSSTATKADNACASQAEDTKQSQEDALMQNIETVNSFRRGPAATSSHFETENSSRSEFISKVPSPGSFSSVRPPQQNFQHPKSNPPGFQFQAPAPHNFPPQNNPMFGFPPHLPPPLLPPPGFGFPQNPMMPWPPVAHLSGQPPHYAGPIAQGLPVAHKQSRFLGPENFFQGKDSRRPERRHSDPWGRQEQQLERGFSRGKNDQHRQRFYSDSQHQKKERQEKEWNNEKYWEQDSERNRRRDRNQEKERERKSREEGHRDKEKLRLPHSDRGADGKCPRETRNPEKKTEKPKTEEQDQEKDKEREKSKEKHRERESEKNRDRHRDHSDRSKSKRCSKNKLLVVKVAADCTEENGSAFCQNYQKHFVWKEWRSLCCELEEQRFFHQD</sequence>
<dbReference type="PROSITE" id="PS01359">
    <property type="entry name" value="ZF_PHD_1"/>
    <property type="match status" value="1"/>
</dbReference>
<dbReference type="PROSITE" id="PS50016">
    <property type="entry name" value="ZF_PHD_2"/>
    <property type="match status" value="1"/>
</dbReference>
<feature type="region of interest" description="Disordered" evidence="5">
    <location>
        <begin position="913"/>
        <end position="1023"/>
    </location>
</feature>
<dbReference type="Proteomes" id="UP000694556">
    <property type="component" value="Unassembled WGS sequence"/>
</dbReference>
<feature type="compositionally biased region" description="Polar residues" evidence="5">
    <location>
        <begin position="650"/>
        <end position="662"/>
    </location>
</feature>
<feature type="compositionally biased region" description="Basic and acidic residues" evidence="5">
    <location>
        <begin position="1988"/>
        <end position="2021"/>
    </location>
</feature>
<feature type="compositionally biased region" description="Basic and acidic residues" evidence="5">
    <location>
        <begin position="499"/>
        <end position="510"/>
    </location>
</feature>
<feature type="compositionally biased region" description="Basic and acidic residues" evidence="5">
    <location>
        <begin position="966"/>
        <end position="977"/>
    </location>
</feature>
<dbReference type="InterPro" id="IPR019787">
    <property type="entry name" value="Znf_PHD-finger"/>
</dbReference>
<feature type="region of interest" description="Disordered" evidence="5">
    <location>
        <begin position="1464"/>
        <end position="1487"/>
    </location>
</feature>
<dbReference type="SUPFAM" id="SSF57903">
    <property type="entry name" value="FYVE/PHD zinc finger"/>
    <property type="match status" value="1"/>
</dbReference>
<feature type="region of interest" description="Disordered" evidence="5">
    <location>
        <begin position="194"/>
        <end position="347"/>
    </location>
</feature>
<feature type="compositionally biased region" description="Basic and acidic residues" evidence="5">
    <location>
        <begin position="1684"/>
        <end position="1710"/>
    </location>
</feature>
<evidence type="ECO:0000259" key="8">
    <source>
        <dbReference type="PROSITE" id="PS51321"/>
    </source>
</evidence>
<feature type="compositionally biased region" description="Basic and acidic residues" evidence="5">
    <location>
        <begin position="730"/>
        <end position="761"/>
    </location>
</feature>
<dbReference type="CDD" id="cd15638">
    <property type="entry name" value="PHD_PHF3"/>
    <property type="match status" value="1"/>
</dbReference>
<feature type="compositionally biased region" description="Polar residues" evidence="5">
    <location>
        <begin position="571"/>
        <end position="594"/>
    </location>
</feature>
<dbReference type="SMART" id="SM00249">
    <property type="entry name" value="PHD"/>
    <property type="match status" value="1"/>
</dbReference>
<feature type="compositionally biased region" description="Basic and acidic residues" evidence="5">
    <location>
        <begin position="314"/>
        <end position="328"/>
    </location>
</feature>
<feature type="compositionally biased region" description="Basic and acidic residues" evidence="5">
    <location>
        <begin position="2029"/>
        <end position="2145"/>
    </location>
</feature>
<feature type="compositionally biased region" description="Polar residues" evidence="5">
    <location>
        <begin position="1795"/>
        <end position="1823"/>
    </location>
</feature>
<feature type="compositionally biased region" description="Polar residues" evidence="5">
    <location>
        <begin position="1738"/>
        <end position="1748"/>
    </location>
</feature>
<evidence type="ECO:0000256" key="3">
    <source>
        <dbReference type="ARBA" id="ARBA00022833"/>
    </source>
</evidence>
<reference evidence="9" key="1">
    <citation type="submission" date="2025-08" db="UniProtKB">
        <authorList>
            <consortium name="Ensembl"/>
        </authorList>
    </citation>
    <scope>IDENTIFICATION</scope>
</reference>
<feature type="region of interest" description="Disordered" evidence="5">
    <location>
        <begin position="378"/>
        <end position="428"/>
    </location>
</feature>
<keyword evidence="6" id="KW-0472">Membrane</keyword>
<feature type="region of interest" description="Disordered" evidence="5">
    <location>
        <begin position="1183"/>
        <end position="1205"/>
    </location>
</feature>
<feature type="compositionally biased region" description="Basic and acidic residues" evidence="5">
    <location>
        <begin position="1474"/>
        <end position="1487"/>
    </location>
</feature>
<dbReference type="PANTHER" id="PTHR11477">
    <property type="entry name" value="TRANSCRIPTION FACTOR S-II ZINC FINGER DOMAIN-CONTAINING PROTEIN"/>
    <property type="match status" value="1"/>
</dbReference>
<dbReference type="SUPFAM" id="SSF46942">
    <property type="entry name" value="Elongation factor TFIIS domain 2"/>
    <property type="match status" value="1"/>
</dbReference>
<feature type="compositionally biased region" description="Basic and acidic residues" evidence="5">
    <location>
        <begin position="1183"/>
        <end position="1194"/>
    </location>
</feature>
<feature type="compositionally biased region" description="Low complexity" evidence="5">
    <location>
        <begin position="238"/>
        <end position="249"/>
    </location>
</feature>
<keyword evidence="3" id="KW-0862">Zinc</keyword>
<dbReference type="Pfam" id="PF07744">
    <property type="entry name" value="SPOC"/>
    <property type="match status" value="1"/>
</dbReference>
<feature type="domain" description="PHD-type" evidence="7">
    <location>
        <begin position="808"/>
        <end position="863"/>
    </location>
</feature>
<feature type="compositionally biased region" description="Basic and acidic residues" evidence="5">
    <location>
        <begin position="618"/>
        <end position="627"/>
    </location>
</feature>
<feature type="compositionally biased region" description="Basic and acidic residues" evidence="5">
    <location>
        <begin position="395"/>
        <end position="415"/>
    </location>
</feature>
<dbReference type="InterPro" id="IPR011011">
    <property type="entry name" value="Znf_FYVE_PHD"/>
</dbReference>
<dbReference type="PANTHER" id="PTHR11477:SF10">
    <property type="entry name" value="PHD FINGER PROTEIN 3"/>
    <property type="match status" value="1"/>
</dbReference>
<dbReference type="Gene3D" id="3.30.40.10">
    <property type="entry name" value="Zinc/RING finger domain, C3HC4 (zinc finger)"/>
    <property type="match status" value="1"/>
</dbReference>
<evidence type="ECO:0000259" key="7">
    <source>
        <dbReference type="PROSITE" id="PS50016"/>
    </source>
</evidence>
<keyword evidence="10" id="KW-1185">Reference proteome</keyword>
<feature type="region of interest" description="Disordered" evidence="5">
    <location>
        <begin position="465"/>
        <end position="515"/>
    </location>
</feature>
<dbReference type="InterPro" id="IPR012921">
    <property type="entry name" value="SPOC_C"/>
</dbReference>
<dbReference type="CDD" id="cd21548">
    <property type="entry name" value="SPOC_PHF3"/>
    <property type="match status" value="1"/>
</dbReference>
<name>A0A8C3CDZ7_CAIMO</name>
<evidence type="ECO:0000256" key="5">
    <source>
        <dbReference type="SAM" id="MobiDB-lite"/>
    </source>
</evidence>
<proteinExistence type="predicted"/>
<dbReference type="SMART" id="SM00510">
    <property type="entry name" value="TFS2M"/>
    <property type="match status" value="1"/>
</dbReference>
<evidence type="ECO:0000313" key="9">
    <source>
        <dbReference type="Ensembl" id="ENSCMMP00000019299.1"/>
    </source>
</evidence>
<evidence type="ECO:0000256" key="2">
    <source>
        <dbReference type="ARBA" id="ARBA00022771"/>
    </source>
</evidence>
<protein>
    <submittedName>
        <fullName evidence="9">PHD finger protein 3</fullName>
    </submittedName>
</protein>
<dbReference type="GO" id="GO:0005634">
    <property type="term" value="C:nucleus"/>
    <property type="evidence" value="ECO:0007669"/>
    <property type="project" value="TreeGrafter"/>
</dbReference>
<feature type="compositionally biased region" description="Low complexity" evidence="5">
    <location>
        <begin position="1713"/>
        <end position="1737"/>
    </location>
</feature>
<feature type="region of interest" description="Disordered" evidence="5">
    <location>
        <begin position="1581"/>
        <end position="1840"/>
    </location>
</feature>
<dbReference type="GO" id="GO:0006351">
    <property type="term" value="P:DNA-templated transcription"/>
    <property type="evidence" value="ECO:0007669"/>
    <property type="project" value="InterPro"/>
</dbReference>